<organism evidence="1 2">
    <name type="scientific">Pterulicium gracile</name>
    <dbReference type="NCBI Taxonomy" id="1884261"/>
    <lineage>
        <taxon>Eukaryota</taxon>
        <taxon>Fungi</taxon>
        <taxon>Dikarya</taxon>
        <taxon>Basidiomycota</taxon>
        <taxon>Agaricomycotina</taxon>
        <taxon>Agaricomycetes</taxon>
        <taxon>Agaricomycetidae</taxon>
        <taxon>Agaricales</taxon>
        <taxon>Pleurotineae</taxon>
        <taxon>Pterulaceae</taxon>
        <taxon>Pterulicium</taxon>
    </lineage>
</organism>
<dbReference type="AlphaFoldDB" id="A0A5C3QLM1"/>
<dbReference type="Proteomes" id="UP000305067">
    <property type="component" value="Unassembled WGS sequence"/>
</dbReference>
<protein>
    <submittedName>
        <fullName evidence="1">Uncharacterized protein</fullName>
    </submittedName>
</protein>
<evidence type="ECO:0000313" key="1">
    <source>
        <dbReference type="EMBL" id="TFL02427.1"/>
    </source>
</evidence>
<reference evidence="1 2" key="1">
    <citation type="journal article" date="2019" name="Nat. Ecol. Evol.">
        <title>Megaphylogeny resolves global patterns of mushroom evolution.</title>
        <authorList>
            <person name="Varga T."/>
            <person name="Krizsan K."/>
            <person name="Foldi C."/>
            <person name="Dima B."/>
            <person name="Sanchez-Garcia M."/>
            <person name="Sanchez-Ramirez S."/>
            <person name="Szollosi G.J."/>
            <person name="Szarkandi J.G."/>
            <person name="Papp V."/>
            <person name="Albert L."/>
            <person name="Andreopoulos W."/>
            <person name="Angelini C."/>
            <person name="Antonin V."/>
            <person name="Barry K.W."/>
            <person name="Bougher N.L."/>
            <person name="Buchanan P."/>
            <person name="Buyck B."/>
            <person name="Bense V."/>
            <person name="Catcheside P."/>
            <person name="Chovatia M."/>
            <person name="Cooper J."/>
            <person name="Damon W."/>
            <person name="Desjardin D."/>
            <person name="Finy P."/>
            <person name="Geml J."/>
            <person name="Haridas S."/>
            <person name="Hughes K."/>
            <person name="Justo A."/>
            <person name="Karasinski D."/>
            <person name="Kautmanova I."/>
            <person name="Kiss B."/>
            <person name="Kocsube S."/>
            <person name="Kotiranta H."/>
            <person name="LaButti K.M."/>
            <person name="Lechner B.E."/>
            <person name="Liimatainen K."/>
            <person name="Lipzen A."/>
            <person name="Lukacs Z."/>
            <person name="Mihaltcheva S."/>
            <person name="Morgado L.N."/>
            <person name="Niskanen T."/>
            <person name="Noordeloos M.E."/>
            <person name="Ohm R.A."/>
            <person name="Ortiz-Santana B."/>
            <person name="Ovrebo C."/>
            <person name="Racz N."/>
            <person name="Riley R."/>
            <person name="Savchenko A."/>
            <person name="Shiryaev A."/>
            <person name="Soop K."/>
            <person name="Spirin V."/>
            <person name="Szebenyi C."/>
            <person name="Tomsovsky M."/>
            <person name="Tulloss R.E."/>
            <person name="Uehling J."/>
            <person name="Grigoriev I.V."/>
            <person name="Vagvolgyi C."/>
            <person name="Papp T."/>
            <person name="Martin F.M."/>
            <person name="Miettinen O."/>
            <person name="Hibbett D.S."/>
            <person name="Nagy L.G."/>
        </authorList>
    </citation>
    <scope>NUCLEOTIDE SEQUENCE [LARGE SCALE GENOMIC DNA]</scope>
    <source>
        <strain evidence="1 2">CBS 309.79</strain>
    </source>
</reference>
<gene>
    <name evidence="1" type="ORF">BDV98DRAFT_565794</name>
</gene>
<dbReference type="EMBL" id="ML178822">
    <property type="protein sequence ID" value="TFL02427.1"/>
    <property type="molecule type" value="Genomic_DNA"/>
</dbReference>
<sequence>MELLDMKGALINHRYLQRGQEDFEVCFVAGLFQGDAVICPADHLGRYMPVSHGGLERILAVGYEHTRIGFQRKVPAVCTTVDDQPWDVAVPNKDDICVWEESAVGPAAGEEDGCREL</sequence>
<evidence type="ECO:0000313" key="2">
    <source>
        <dbReference type="Proteomes" id="UP000305067"/>
    </source>
</evidence>
<keyword evidence="2" id="KW-1185">Reference proteome</keyword>
<name>A0A5C3QLM1_9AGAR</name>
<accession>A0A5C3QLM1</accession>
<proteinExistence type="predicted"/>